<comment type="caution">
    <text evidence="1">The sequence shown here is derived from an EMBL/GenBank/DDBJ whole genome shotgun (WGS) entry which is preliminary data.</text>
</comment>
<proteinExistence type="predicted"/>
<keyword evidence="2" id="KW-1185">Reference proteome</keyword>
<evidence type="ECO:0000313" key="1">
    <source>
        <dbReference type="EMBL" id="KAG5586250.1"/>
    </source>
</evidence>
<dbReference type="Proteomes" id="UP000824120">
    <property type="component" value="Chromosome 9"/>
</dbReference>
<evidence type="ECO:0000313" key="2">
    <source>
        <dbReference type="Proteomes" id="UP000824120"/>
    </source>
</evidence>
<dbReference type="EMBL" id="JACXVP010000009">
    <property type="protein sequence ID" value="KAG5586250.1"/>
    <property type="molecule type" value="Genomic_DNA"/>
</dbReference>
<sequence>MKILIKNIHGLSKYVHIPQNSRYQLGFTNGLEKVDKFFEGMDMMYFFMEVSIPWIMRWTVEVDNTEKVQKDLEGKCHDQETIDMIITSIDTYRITTSQPKVDIHNPFKQIDRRLQMNKGTHFKNDIIASHIEEISATIYPWHKQATPLKKASDENRNTHFKNEIIVSYIEEVKKDLLRNLDIYICDDVSMESTGHITEGEESYIAGEAQTADSNEEIDIDSLLQQIQNQVEESSSKTACKDKGKCKI</sequence>
<accession>A0A9J5XEZ9</accession>
<gene>
    <name evidence="1" type="ORF">H5410_046684</name>
</gene>
<organism evidence="1 2">
    <name type="scientific">Solanum commersonii</name>
    <name type="common">Commerson's wild potato</name>
    <name type="synonym">Commerson's nightshade</name>
    <dbReference type="NCBI Taxonomy" id="4109"/>
    <lineage>
        <taxon>Eukaryota</taxon>
        <taxon>Viridiplantae</taxon>
        <taxon>Streptophyta</taxon>
        <taxon>Embryophyta</taxon>
        <taxon>Tracheophyta</taxon>
        <taxon>Spermatophyta</taxon>
        <taxon>Magnoliopsida</taxon>
        <taxon>eudicotyledons</taxon>
        <taxon>Gunneridae</taxon>
        <taxon>Pentapetalae</taxon>
        <taxon>asterids</taxon>
        <taxon>lamiids</taxon>
        <taxon>Solanales</taxon>
        <taxon>Solanaceae</taxon>
        <taxon>Solanoideae</taxon>
        <taxon>Solaneae</taxon>
        <taxon>Solanum</taxon>
    </lineage>
</organism>
<protein>
    <submittedName>
        <fullName evidence="1">Uncharacterized protein</fullName>
    </submittedName>
</protein>
<name>A0A9J5XEZ9_SOLCO</name>
<dbReference type="AlphaFoldDB" id="A0A9J5XEZ9"/>
<reference evidence="1 2" key="1">
    <citation type="submission" date="2020-09" db="EMBL/GenBank/DDBJ databases">
        <title>De no assembly of potato wild relative species, Solanum commersonii.</title>
        <authorList>
            <person name="Cho K."/>
        </authorList>
    </citation>
    <scope>NUCLEOTIDE SEQUENCE [LARGE SCALE GENOMIC DNA]</scope>
    <source>
        <strain evidence="1">LZ3.2</strain>
        <tissue evidence="1">Leaf</tissue>
    </source>
</reference>